<organism evidence="2 3">
    <name type="scientific">Thermoanaerobacter uzonensis DSM 18761</name>
    <dbReference type="NCBI Taxonomy" id="1123369"/>
    <lineage>
        <taxon>Bacteria</taxon>
        <taxon>Bacillati</taxon>
        <taxon>Bacillota</taxon>
        <taxon>Clostridia</taxon>
        <taxon>Thermoanaerobacterales</taxon>
        <taxon>Thermoanaerobacteraceae</taxon>
        <taxon>Thermoanaerobacter</taxon>
    </lineage>
</organism>
<dbReference type="InterPro" id="IPR036779">
    <property type="entry name" value="LysM_dom_sf"/>
</dbReference>
<dbReference type="PANTHER" id="PTHR33734">
    <property type="entry name" value="LYSM DOMAIN-CONTAINING GPI-ANCHORED PROTEIN 2"/>
    <property type="match status" value="1"/>
</dbReference>
<dbReference type="SUPFAM" id="SSF54106">
    <property type="entry name" value="LysM domain"/>
    <property type="match status" value="3"/>
</dbReference>
<dbReference type="InterPro" id="IPR014248">
    <property type="entry name" value="Spore_coat_assembly_SafA"/>
</dbReference>
<dbReference type="CDD" id="cd00118">
    <property type="entry name" value="LysM"/>
    <property type="match status" value="3"/>
</dbReference>
<dbReference type="Gene3D" id="3.10.350.10">
    <property type="entry name" value="LysM domain"/>
    <property type="match status" value="3"/>
</dbReference>
<keyword evidence="3" id="KW-1185">Reference proteome</keyword>
<evidence type="ECO:0000313" key="3">
    <source>
        <dbReference type="Proteomes" id="UP000184127"/>
    </source>
</evidence>
<feature type="domain" description="LysM" evidence="1">
    <location>
        <begin position="92"/>
        <end position="137"/>
    </location>
</feature>
<proteinExistence type="predicted"/>
<dbReference type="PANTHER" id="PTHR33734:SF22">
    <property type="entry name" value="MEMBRANE-BOUND LYTIC MUREIN TRANSGLYCOSYLASE D"/>
    <property type="match status" value="1"/>
</dbReference>
<protein>
    <submittedName>
        <fullName evidence="2">Spore coat assembly protein SafA</fullName>
    </submittedName>
</protein>
<dbReference type="InterPro" id="IPR018392">
    <property type="entry name" value="LysM"/>
</dbReference>
<evidence type="ECO:0000259" key="1">
    <source>
        <dbReference type="PROSITE" id="PS51782"/>
    </source>
</evidence>
<feature type="domain" description="LysM" evidence="1">
    <location>
        <begin position="33"/>
        <end position="78"/>
    </location>
</feature>
<sequence length="199" mass="22322">MTIDGSYYNPNYPKYPYHHPYYPHHPHPGHCKTFYTVQPGDTMWSIANMFGISLDCLIRANPQISDPNLIYPGQQICIPFYCPPVSPETCKTIYTVKPGDSMWSIANMFGISLDCLIRANPQISDPNLIYPGQQICIPFYCPPVSPETCKTIYTVKPGDSMWSIANMFGVSLDALIRANPQIPDPNLIYPGQQICIPSA</sequence>
<dbReference type="AlphaFoldDB" id="A0A1M4V325"/>
<dbReference type="Proteomes" id="UP000184127">
    <property type="component" value="Unassembled WGS sequence"/>
</dbReference>
<name>A0A1M4V325_9THEO</name>
<evidence type="ECO:0000313" key="2">
    <source>
        <dbReference type="EMBL" id="SHE63302.1"/>
    </source>
</evidence>
<dbReference type="EMBL" id="FQUR01000008">
    <property type="protein sequence ID" value="SHE63302.1"/>
    <property type="molecule type" value="Genomic_DNA"/>
</dbReference>
<feature type="domain" description="LysM" evidence="1">
    <location>
        <begin position="151"/>
        <end position="196"/>
    </location>
</feature>
<reference evidence="3" key="1">
    <citation type="submission" date="2016-11" db="EMBL/GenBank/DDBJ databases">
        <authorList>
            <person name="Varghese N."/>
            <person name="Submissions S."/>
        </authorList>
    </citation>
    <scope>NUCLEOTIDE SEQUENCE [LARGE SCALE GENOMIC DNA]</scope>
    <source>
        <strain evidence="3">DSM 18761</strain>
    </source>
</reference>
<dbReference type="GO" id="GO:0008932">
    <property type="term" value="F:lytic endotransglycosylase activity"/>
    <property type="evidence" value="ECO:0007669"/>
    <property type="project" value="TreeGrafter"/>
</dbReference>
<dbReference type="SMART" id="SM00257">
    <property type="entry name" value="LysM"/>
    <property type="match status" value="3"/>
</dbReference>
<accession>A0A1M4V325</accession>
<dbReference type="Pfam" id="PF01476">
    <property type="entry name" value="LysM"/>
    <property type="match status" value="3"/>
</dbReference>
<gene>
    <name evidence="2" type="ORF">SAMN02745195_00820</name>
</gene>
<dbReference type="RefSeq" id="WP_006570433.1">
    <property type="nucleotide sequence ID" value="NZ_FQUR01000008.1"/>
</dbReference>
<dbReference type="PROSITE" id="PS51782">
    <property type="entry name" value="LYSM"/>
    <property type="match status" value="3"/>
</dbReference>
<dbReference type="NCBIfam" id="TIGR02899">
    <property type="entry name" value="spore_safA"/>
    <property type="match status" value="3"/>
</dbReference>